<evidence type="ECO:0000256" key="2">
    <source>
        <dbReference type="ARBA" id="ARBA00023125"/>
    </source>
</evidence>
<dbReference type="Proteomes" id="UP000618579">
    <property type="component" value="Unassembled WGS sequence"/>
</dbReference>
<feature type="domain" description="IclR-ED" evidence="5">
    <location>
        <begin position="69"/>
        <end position="249"/>
    </location>
</feature>
<dbReference type="InterPro" id="IPR005471">
    <property type="entry name" value="Tscrpt_reg_IclR_N"/>
</dbReference>
<dbReference type="Gene3D" id="3.30.450.40">
    <property type="match status" value="1"/>
</dbReference>
<dbReference type="Pfam" id="PF09339">
    <property type="entry name" value="HTH_IclR"/>
    <property type="match status" value="1"/>
</dbReference>
<protein>
    <submittedName>
        <fullName evidence="6">Helix-turn-helix domain-containing protein</fullName>
    </submittedName>
</protein>
<evidence type="ECO:0000259" key="5">
    <source>
        <dbReference type="PROSITE" id="PS51078"/>
    </source>
</evidence>
<organism evidence="6 7">
    <name type="scientific">Paenibacillus planticolens</name>
    <dbReference type="NCBI Taxonomy" id="2654976"/>
    <lineage>
        <taxon>Bacteria</taxon>
        <taxon>Bacillati</taxon>
        <taxon>Bacillota</taxon>
        <taxon>Bacilli</taxon>
        <taxon>Bacillales</taxon>
        <taxon>Paenibacillaceae</taxon>
        <taxon>Paenibacillus</taxon>
    </lineage>
</organism>
<dbReference type="PROSITE" id="PS51077">
    <property type="entry name" value="HTH_ICLR"/>
    <property type="match status" value="1"/>
</dbReference>
<dbReference type="PROSITE" id="PS51078">
    <property type="entry name" value="ICLR_ED"/>
    <property type="match status" value="1"/>
</dbReference>
<dbReference type="Gene3D" id="1.10.10.10">
    <property type="entry name" value="Winged helix-like DNA-binding domain superfamily/Winged helix DNA-binding domain"/>
    <property type="match status" value="1"/>
</dbReference>
<comment type="caution">
    <text evidence="6">The sequence shown here is derived from an EMBL/GenBank/DDBJ whole genome shotgun (WGS) entry which is preliminary data.</text>
</comment>
<dbReference type="Pfam" id="PF01614">
    <property type="entry name" value="IclR_C"/>
    <property type="match status" value="1"/>
</dbReference>
<dbReference type="SMART" id="SM00346">
    <property type="entry name" value="HTH_ICLR"/>
    <property type="match status" value="1"/>
</dbReference>
<evidence type="ECO:0000313" key="7">
    <source>
        <dbReference type="Proteomes" id="UP000618579"/>
    </source>
</evidence>
<proteinExistence type="predicted"/>
<dbReference type="SUPFAM" id="SSF55781">
    <property type="entry name" value="GAF domain-like"/>
    <property type="match status" value="1"/>
</dbReference>
<dbReference type="InterPro" id="IPR029016">
    <property type="entry name" value="GAF-like_dom_sf"/>
</dbReference>
<evidence type="ECO:0000256" key="3">
    <source>
        <dbReference type="ARBA" id="ARBA00023163"/>
    </source>
</evidence>
<dbReference type="EMBL" id="WHNZ01000023">
    <property type="protein sequence ID" value="NOV00963.1"/>
    <property type="molecule type" value="Genomic_DNA"/>
</dbReference>
<dbReference type="InterPro" id="IPR050707">
    <property type="entry name" value="HTH_MetabolicPath_Reg"/>
</dbReference>
<evidence type="ECO:0000256" key="1">
    <source>
        <dbReference type="ARBA" id="ARBA00023015"/>
    </source>
</evidence>
<sequence length="249" mass="27592">MERKYWVPALERANNVLLELAGQPSKLKLMDLSAATGINKSTMFSLLQTMEALNWVNKEKGDTYSLGSVFGVMGNAYFAGMNLVKQFEEKANHSMERLGEAIQLARLEKGELVYLAKKEAATHVRLISEPGMRLPAYATAMGKMLLSALDNDQVLALYKEGSYQAFTPNTVQSGEELLKQLQVVRERGYAIDLEEIALGFCCIAVPIVDRNGSRIAAVSCSMSVHQWPQKQELAKHEIEQLAHALSVTI</sequence>
<keyword evidence="7" id="KW-1185">Reference proteome</keyword>
<evidence type="ECO:0000313" key="6">
    <source>
        <dbReference type="EMBL" id="NOV00963.1"/>
    </source>
</evidence>
<dbReference type="PANTHER" id="PTHR30136:SF24">
    <property type="entry name" value="HTH-TYPE TRANSCRIPTIONAL REPRESSOR ALLR"/>
    <property type="match status" value="1"/>
</dbReference>
<accession>A0ABX1ZQ14</accession>
<gene>
    <name evidence="6" type="ORF">GC097_13165</name>
</gene>
<evidence type="ECO:0000259" key="4">
    <source>
        <dbReference type="PROSITE" id="PS51077"/>
    </source>
</evidence>
<dbReference type="SUPFAM" id="SSF46785">
    <property type="entry name" value="Winged helix' DNA-binding domain"/>
    <property type="match status" value="1"/>
</dbReference>
<dbReference type="PANTHER" id="PTHR30136">
    <property type="entry name" value="HELIX-TURN-HELIX TRANSCRIPTIONAL REGULATOR, ICLR FAMILY"/>
    <property type="match status" value="1"/>
</dbReference>
<dbReference type="RefSeq" id="WP_171683794.1">
    <property type="nucleotide sequence ID" value="NZ_WHNZ01000023.1"/>
</dbReference>
<keyword evidence="2" id="KW-0238">DNA-binding</keyword>
<keyword evidence="1" id="KW-0805">Transcription regulation</keyword>
<feature type="domain" description="HTH iclR-type" evidence="4">
    <location>
        <begin position="7"/>
        <end position="68"/>
    </location>
</feature>
<dbReference type="InterPro" id="IPR036388">
    <property type="entry name" value="WH-like_DNA-bd_sf"/>
</dbReference>
<dbReference type="InterPro" id="IPR014757">
    <property type="entry name" value="Tscrpt_reg_IclR_C"/>
</dbReference>
<reference evidence="6 7" key="1">
    <citation type="submission" date="2019-10" db="EMBL/GenBank/DDBJ databases">
        <title>Description of Paenibacillus pedi sp. nov.</title>
        <authorList>
            <person name="Carlier A."/>
            <person name="Qi S."/>
        </authorList>
    </citation>
    <scope>NUCLEOTIDE SEQUENCE [LARGE SCALE GENOMIC DNA]</scope>
    <source>
        <strain evidence="6 7">LMG 31457</strain>
    </source>
</reference>
<name>A0ABX1ZQ14_9BACL</name>
<keyword evidence="3" id="KW-0804">Transcription</keyword>
<dbReference type="InterPro" id="IPR036390">
    <property type="entry name" value="WH_DNA-bd_sf"/>
</dbReference>